<dbReference type="InterPro" id="IPR001715">
    <property type="entry name" value="CH_dom"/>
</dbReference>
<reference evidence="3" key="1">
    <citation type="submission" date="2023-06" db="EMBL/GenBank/DDBJ databases">
        <authorList>
            <person name="Delattre M."/>
        </authorList>
    </citation>
    <scope>NUCLEOTIDE SEQUENCE</scope>
    <source>
        <strain evidence="3">AF72</strain>
    </source>
</reference>
<dbReference type="SMART" id="SM00033">
    <property type="entry name" value="CH"/>
    <property type="match status" value="1"/>
</dbReference>
<evidence type="ECO:0000259" key="2">
    <source>
        <dbReference type="PROSITE" id="PS50021"/>
    </source>
</evidence>
<dbReference type="GO" id="GO:0031122">
    <property type="term" value="P:cytoplasmic microtubule organization"/>
    <property type="evidence" value="ECO:0007669"/>
    <property type="project" value="TreeGrafter"/>
</dbReference>
<dbReference type="EMBL" id="CATQJA010002800">
    <property type="protein sequence ID" value="CAJ0588009.1"/>
    <property type="molecule type" value="Genomic_DNA"/>
</dbReference>
<feature type="non-terminal residue" evidence="3">
    <location>
        <position position="627"/>
    </location>
</feature>
<proteinExistence type="predicted"/>
<dbReference type="GO" id="GO:0030056">
    <property type="term" value="C:hemidesmosome"/>
    <property type="evidence" value="ECO:0007669"/>
    <property type="project" value="TreeGrafter"/>
</dbReference>
<organism evidence="3 4">
    <name type="scientific">Mesorhabditis spiculigera</name>
    <dbReference type="NCBI Taxonomy" id="96644"/>
    <lineage>
        <taxon>Eukaryota</taxon>
        <taxon>Metazoa</taxon>
        <taxon>Ecdysozoa</taxon>
        <taxon>Nematoda</taxon>
        <taxon>Chromadorea</taxon>
        <taxon>Rhabditida</taxon>
        <taxon>Rhabditina</taxon>
        <taxon>Rhabditomorpha</taxon>
        <taxon>Rhabditoidea</taxon>
        <taxon>Rhabditidae</taxon>
        <taxon>Mesorhabditinae</taxon>
        <taxon>Mesorhabditis</taxon>
    </lineage>
</organism>
<dbReference type="PANTHER" id="PTHR23169">
    <property type="entry name" value="ENVOPLAKIN"/>
    <property type="match status" value="1"/>
</dbReference>
<dbReference type="GO" id="GO:0005737">
    <property type="term" value="C:cytoplasm"/>
    <property type="evidence" value="ECO:0007669"/>
    <property type="project" value="TreeGrafter"/>
</dbReference>
<feature type="domain" description="Calponin-homology (CH)" evidence="2">
    <location>
        <begin position="53"/>
        <end position="160"/>
    </location>
</feature>
<dbReference type="Proteomes" id="UP001177023">
    <property type="component" value="Unassembled WGS sequence"/>
</dbReference>
<evidence type="ECO:0000313" key="4">
    <source>
        <dbReference type="Proteomes" id="UP001177023"/>
    </source>
</evidence>
<dbReference type="GO" id="GO:0005198">
    <property type="term" value="F:structural molecule activity"/>
    <property type="evidence" value="ECO:0007669"/>
    <property type="project" value="TreeGrafter"/>
</dbReference>
<dbReference type="SMART" id="SM00150">
    <property type="entry name" value="SPEC"/>
    <property type="match status" value="3"/>
</dbReference>
<keyword evidence="4" id="KW-1185">Reference proteome</keyword>
<dbReference type="InterPro" id="IPR036872">
    <property type="entry name" value="CH_dom_sf"/>
</dbReference>
<dbReference type="InterPro" id="IPR018159">
    <property type="entry name" value="Spectrin/alpha-actinin"/>
</dbReference>
<dbReference type="Pfam" id="PF00435">
    <property type="entry name" value="Spectrin"/>
    <property type="match status" value="1"/>
</dbReference>
<sequence length="627" mass="72816">MHRLFHSYTSARREYRSEEVEKSGKKKKGKKENNGSGQYLHTYEAVHGNATGKTAREALLEWAQEATDGYPQVRVSNFGSSWRDGLAFNAILHRYRPHLVQWSHVISSGRSNLERLEHAFALAEREFGVTRLMDPEDFESTNVDEKSVITYVSSLHNALPPLPELSKFWHECLLASVRLQRIESEYIHEAQSWLTWVHDTTEAADCRLFVGTPEGLWAEVEQLRAVHLPQKADELEKLEHIYAGLLEQIGADKIEIEHELQGPALRAQWLALNAAIDRRQALLDERAHAQTNTSDLLSRLKRGCEIVGEKLDIVLVDIESLEKVLERLPPSELERKLLDVLTQLSDPIELLDKDVDELDALRHPDAVFYRKKVVALEQRRQQYIERLKFRIADRLAARTETIRLEQSRRTEAARASSFSRVEEAIRWVREYSDRIHRIHFVDGLELLEEAFDQHKIDNRDIQDYRQSVDQCIARQNDVSAEDTHTYYNLLRSLESEYQQLRDYSAGRMLDLDSLIAFVRAAQIELCWLSEREEIEVTRDWGDVDRLDLPVLQNHSKKLRHEMELREKQFTEVHNRGAALVNQGHPAVEVIEGYLRTMTTQWDWLRGLTHALDVHLKDALDYKTLLSP</sequence>
<dbReference type="CDD" id="cd00176">
    <property type="entry name" value="SPEC"/>
    <property type="match status" value="1"/>
</dbReference>
<dbReference type="Gene3D" id="1.10.418.10">
    <property type="entry name" value="Calponin-like domain"/>
    <property type="match status" value="1"/>
</dbReference>
<dbReference type="Pfam" id="PF00307">
    <property type="entry name" value="CH"/>
    <property type="match status" value="1"/>
</dbReference>
<dbReference type="InterPro" id="IPR043197">
    <property type="entry name" value="Plakin"/>
</dbReference>
<accession>A0AA36GD92</accession>
<dbReference type="SUPFAM" id="SSF46966">
    <property type="entry name" value="Spectrin repeat"/>
    <property type="match status" value="3"/>
</dbReference>
<dbReference type="GO" id="GO:0016020">
    <property type="term" value="C:membrane"/>
    <property type="evidence" value="ECO:0007669"/>
    <property type="project" value="TreeGrafter"/>
</dbReference>
<dbReference type="Gene3D" id="1.20.58.60">
    <property type="match status" value="3"/>
</dbReference>
<dbReference type="InterPro" id="IPR002017">
    <property type="entry name" value="Spectrin_repeat"/>
</dbReference>
<name>A0AA36GD92_9BILA</name>
<dbReference type="GO" id="GO:0045104">
    <property type="term" value="P:intermediate filament cytoskeleton organization"/>
    <property type="evidence" value="ECO:0007669"/>
    <property type="project" value="InterPro"/>
</dbReference>
<dbReference type="PROSITE" id="PS50021">
    <property type="entry name" value="CH"/>
    <property type="match status" value="1"/>
</dbReference>
<dbReference type="SUPFAM" id="SSF47576">
    <property type="entry name" value="Calponin-homology domain, CH-domain"/>
    <property type="match status" value="1"/>
</dbReference>
<feature type="region of interest" description="Disordered" evidence="1">
    <location>
        <begin position="15"/>
        <end position="39"/>
    </location>
</feature>
<comment type="caution">
    <text evidence="3">The sequence shown here is derived from an EMBL/GenBank/DDBJ whole genome shotgun (WGS) entry which is preliminary data.</text>
</comment>
<dbReference type="AlphaFoldDB" id="A0AA36GD92"/>
<dbReference type="GO" id="GO:0042060">
    <property type="term" value="P:wound healing"/>
    <property type="evidence" value="ECO:0007669"/>
    <property type="project" value="TreeGrafter"/>
</dbReference>
<dbReference type="PANTHER" id="PTHR23169:SF23">
    <property type="entry name" value="SHORT STOP, ISOFORM H"/>
    <property type="match status" value="1"/>
</dbReference>
<gene>
    <name evidence="3" type="ORF">MSPICULIGERA_LOCUS25962</name>
</gene>
<dbReference type="GO" id="GO:0005882">
    <property type="term" value="C:intermediate filament"/>
    <property type="evidence" value="ECO:0007669"/>
    <property type="project" value="TreeGrafter"/>
</dbReference>
<evidence type="ECO:0000256" key="1">
    <source>
        <dbReference type="SAM" id="MobiDB-lite"/>
    </source>
</evidence>
<protein>
    <recommendedName>
        <fullName evidence="2">Calponin-homology (CH) domain-containing protein</fullName>
    </recommendedName>
</protein>
<evidence type="ECO:0000313" key="3">
    <source>
        <dbReference type="EMBL" id="CAJ0588009.1"/>
    </source>
</evidence>